<gene>
    <name evidence="5" type="ORF">LADA_0A02938G</name>
</gene>
<evidence type="ECO:0000256" key="2">
    <source>
        <dbReference type="ARBA" id="ARBA00023139"/>
    </source>
</evidence>
<feature type="compositionally biased region" description="Basic and acidic residues" evidence="4">
    <location>
        <begin position="1"/>
        <end position="34"/>
    </location>
</feature>
<feature type="compositionally biased region" description="Basic and acidic residues" evidence="4">
    <location>
        <begin position="81"/>
        <end position="109"/>
    </location>
</feature>
<keyword evidence="1" id="KW-0519">Myristate</keyword>
<evidence type="ECO:0000313" key="5">
    <source>
        <dbReference type="EMBL" id="SCU77930.1"/>
    </source>
</evidence>
<dbReference type="EMBL" id="LT598460">
    <property type="protein sequence ID" value="SCU77930.1"/>
    <property type="molecule type" value="Genomic_DNA"/>
</dbReference>
<proteinExistence type="predicted"/>
<dbReference type="InterPro" id="IPR031632">
    <property type="entry name" value="SVIP"/>
</dbReference>
<keyword evidence="6" id="KW-1185">Reference proteome</keyword>
<keyword evidence="2" id="KW-0564">Palmitate</keyword>
<protein>
    <submittedName>
        <fullName evidence="5">LADA_0A02938g1_1</fullName>
    </submittedName>
</protein>
<feature type="region of interest" description="Disordered" evidence="4">
    <location>
        <begin position="1"/>
        <end position="116"/>
    </location>
</feature>
<evidence type="ECO:0000313" key="6">
    <source>
        <dbReference type="Proteomes" id="UP000190274"/>
    </source>
</evidence>
<evidence type="ECO:0000256" key="4">
    <source>
        <dbReference type="SAM" id="MobiDB-lite"/>
    </source>
</evidence>
<accession>A0A1G4IMP2</accession>
<evidence type="ECO:0000256" key="3">
    <source>
        <dbReference type="ARBA" id="ARBA00023288"/>
    </source>
</evidence>
<organism evidence="5 6">
    <name type="scientific">Lachancea dasiensis</name>
    <dbReference type="NCBI Taxonomy" id="1072105"/>
    <lineage>
        <taxon>Eukaryota</taxon>
        <taxon>Fungi</taxon>
        <taxon>Dikarya</taxon>
        <taxon>Ascomycota</taxon>
        <taxon>Saccharomycotina</taxon>
        <taxon>Saccharomycetes</taxon>
        <taxon>Saccharomycetales</taxon>
        <taxon>Saccharomycetaceae</taxon>
        <taxon>Lachancea</taxon>
    </lineage>
</organism>
<evidence type="ECO:0000256" key="1">
    <source>
        <dbReference type="ARBA" id="ARBA00022707"/>
    </source>
</evidence>
<dbReference type="Pfam" id="PF15811">
    <property type="entry name" value="SVIP"/>
    <property type="match status" value="1"/>
</dbReference>
<dbReference type="AlphaFoldDB" id="A0A1G4IMP2"/>
<sequence length="116" mass="12616">MGLCASKEDRNESAEKHNVQKVKRTEPARSKELGSKLQKSTPGAILGGADESEKETSARRAAGLAAADRLEKSQKQFGKGDLGRKLAQERSKTLKTQLKESAESRKAEKSATLVYD</sequence>
<keyword evidence="3" id="KW-0449">Lipoprotein</keyword>
<reference evidence="5 6" key="1">
    <citation type="submission" date="2016-03" db="EMBL/GenBank/DDBJ databases">
        <authorList>
            <person name="Devillers H."/>
        </authorList>
    </citation>
    <scope>NUCLEOTIDE SEQUENCE [LARGE SCALE GENOMIC DNA]</scope>
    <source>
        <strain evidence="5">CBS 10888</strain>
    </source>
</reference>
<dbReference type="Proteomes" id="UP000190274">
    <property type="component" value="Chromosome A"/>
</dbReference>
<dbReference type="OrthoDB" id="4036141at2759"/>
<name>A0A1G4IMP2_9SACH</name>